<reference evidence="2" key="2">
    <citation type="journal article" date="2019" name="Curr. Biol.">
        <title>Chromatin organization in early land plants reveals an ancestral association between H3K27me3, transposons, and constitutive heterochromatin.</title>
        <authorList>
            <person name="Montgomery S.A."/>
            <person name="Tanizawa Y."/>
            <person name="Galik B."/>
            <person name="Wang N."/>
            <person name="Ito T."/>
            <person name="Mochizuki T."/>
            <person name="Akimcheva S."/>
            <person name="Bowman J."/>
            <person name="Cognat V."/>
            <person name="Drouard L."/>
            <person name="Ekker H."/>
            <person name="Houng S."/>
            <person name="Kohchi T."/>
            <person name="Lin S."/>
            <person name="Liu L.D."/>
            <person name="Nakamura Y."/>
            <person name="Valeeva L.R."/>
            <person name="Shakirov E.V."/>
            <person name="Shippen D.E."/>
            <person name="Wei W."/>
            <person name="Yagura M."/>
            <person name="Yamaoka S."/>
            <person name="Yamato K.T."/>
            <person name="Liu C."/>
            <person name="Berger F."/>
        </authorList>
    </citation>
    <scope>NUCLEOTIDE SEQUENCE [LARGE SCALE GENOMIC DNA]</scope>
    <source>
        <strain evidence="2">Tak-1</strain>
    </source>
</reference>
<evidence type="ECO:0000313" key="2">
    <source>
        <dbReference type="EMBL" id="BBN11227.1"/>
    </source>
</evidence>
<gene>
    <name evidence="3" type="ORF">AXG93_4874s1010</name>
    <name evidence="2" type="ORF">Mp_5g10160</name>
</gene>
<dbReference type="GO" id="GO:0016788">
    <property type="term" value="F:hydrolase activity, acting on ester bonds"/>
    <property type="evidence" value="ECO:0007669"/>
    <property type="project" value="InterPro"/>
</dbReference>
<organism evidence="3 4">
    <name type="scientific">Marchantia polymorpha subsp. ruderalis</name>
    <dbReference type="NCBI Taxonomy" id="1480154"/>
    <lineage>
        <taxon>Eukaryota</taxon>
        <taxon>Viridiplantae</taxon>
        <taxon>Streptophyta</taxon>
        <taxon>Embryophyta</taxon>
        <taxon>Marchantiophyta</taxon>
        <taxon>Marchantiopsida</taxon>
        <taxon>Marchantiidae</taxon>
        <taxon>Marchantiales</taxon>
        <taxon>Marchantiaceae</taxon>
        <taxon>Marchantia</taxon>
    </lineage>
</organism>
<evidence type="ECO:0000313" key="3">
    <source>
        <dbReference type="EMBL" id="OAE31738.1"/>
    </source>
</evidence>
<dbReference type="InterPro" id="IPR036514">
    <property type="entry name" value="SGNH_hydro_sf"/>
</dbReference>
<dbReference type="Proteomes" id="UP000077202">
    <property type="component" value="Unassembled WGS sequence"/>
</dbReference>
<comment type="similarity">
    <text evidence="1">Belongs to the 'GDSL' lipolytic enzyme family.</text>
</comment>
<evidence type="ECO:0000313" key="4">
    <source>
        <dbReference type="Proteomes" id="UP000077202"/>
    </source>
</evidence>
<dbReference type="PANTHER" id="PTHR22835:SF659">
    <property type="entry name" value="GDSL LIPASE_ACYLHYDROLASE, PUTATIVE (AFU_ORTHOLOGUE AFUA_2G00510)-RELATED"/>
    <property type="match status" value="1"/>
</dbReference>
<dbReference type="SUPFAM" id="SSF52266">
    <property type="entry name" value="SGNH hydrolase"/>
    <property type="match status" value="1"/>
</dbReference>
<dbReference type="PANTHER" id="PTHR22835">
    <property type="entry name" value="ZINC FINGER FYVE DOMAIN CONTAINING PROTEIN"/>
    <property type="match status" value="1"/>
</dbReference>
<reference evidence="5" key="3">
    <citation type="journal article" date="2020" name="Curr. Biol.">
        <title>Chromatin organization in early land plants reveals an ancestral association between H3K27me3, transposons, and constitutive heterochromatin.</title>
        <authorList>
            <person name="Montgomery S.A."/>
            <person name="Tanizawa Y."/>
            <person name="Galik B."/>
            <person name="Wang N."/>
            <person name="Ito T."/>
            <person name="Mochizuki T."/>
            <person name="Akimcheva S."/>
            <person name="Bowman J.L."/>
            <person name="Cognat V."/>
            <person name="Marechal-Drouard L."/>
            <person name="Ekker H."/>
            <person name="Hong S.F."/>
            <person name="Kohchi T."/>
            <person name="Lin S.S."/>
            <person name="Liu L.D."/>
            <person name="Nakamura Y."/>
            <person name="Valeeva L.R."/>
            <person name="Shakirov E.V."/>
            <person name="Shippen D.E."/>
            <person name="Wei W.L."/>
            <person name="Yagura M."/>
            <person name="Yamaoka S."/>
            <person name="Yamato K.T."/>
            <person name="Liu C."/>
            <person name="Berger F."/>
        </authorList>
    </citation>
    <scope>NUCLEOTIDE SEQUENCE [LARGE SCALE GENOMIC DNA]</scope>
    <source>
        <strain evidence="5">Tak-1</strain>
    </source>
</reference>
<evidence type="ECO:0000313" key="5">
    <source>
        <dbReference type="Proteomes" id="UP001162541"/>
    </source>
</evidence>
<dbReference type="Pfam" id="PF00657">
    <property type="entry name" value="Lipase_GDSL"/>
    <property type="match status" value="1"/>
</dbReference>
<dbReference type="AlphaFoldDB" id="A0A176WER6"/>
<protein>
    <recommendedName>
        <fullName evidence="6">GDSL esterase/lipase</fullName>
    </recommendedName>
</protein>
<evidence type="ECO:0008006" key="6">
    <source>
        <dbReference type="Google" id="ProtNLM"/>
    </source>
</evidence>
<dbReference type="EMBL" id="LVLJ01000985">
    <property type="protein sequence ID" value="OAE31738.1"/>
    <property type="molecule type" value="Genomic_DNA"/>
</dbReference>
<reference evidence="3 4" key="1">
    <citation type="submission" date="2016-03" db="EMBL/GenBank/DDBJ databases">
        <title>Mechanisms controlling the formation of the plant cell surface in tip-growing cells are functionally conserved among land plants.</title>
        <authorList>
            <person name="Honkanen S."/>
            <person name="Jones V.A."/>
            <person name="Morieri G."/>
            <person name="Champion C."/>
            <person name="Hetherington A.J."/>
            <person name="Kelly S."/>
            <person name="Saint-Marcoux D."/>
            <person name="Proust H."/>
            <person name="Prescott H."/>
            <person name="Dolan L."/>
        </authorList>
    </citation>
    <scope>NUCLEOTIDE SEQUENCE [LARGE SCALE GENOMIC DNA]</scope>
    <source>
        <strain evidence="4">cv. Tak-1 and cv. Tak-2</strain>
        <tissue evidence="3">Whole gametophyte</tissue>
    </source>
</reference>
<dbReference type="Proteomes" id="UP001162541">
    <property type="component" value="Chromosome 5"/>
</dbReference>
<keyword evidence="4" id="KW-1185">Reference proteome</keyword>
<accession>A0A176WER6</accession>
<proteinExistence type="inferred from homology"/>
<sequence length="422" mass="46082">MSTSSGPRSLECPSGHKLAVVLFMIAALNAAPALSLFFPPFNNRNPACPTAFWNFGDSLTDTGGVLNVFALSLDPERSPYGDSFFGRPAKRFSNGRVVPDFFSLAFEYPLLQPYLQAGAFDYNYGANFASAGTTASNDTSRNSIFLKFQVTEYVRLKQSAISQKSQFTCLPFRQFLPLDDSYDEGLYTFEIGGNDILNAILLKNQTAAQVITQVIPEAMINILDSIKILTSNGAKKFLFFNAPNAGCSTIAITVLGSIPGIQKDAMGCIVLINQLDQAYNSALNDTIASARLLYPGRTFSIFNYYAANLEILTNPSLYGFNPALTMRACCGAPGFGTLNYNPAVNCGNAGSNKCANPDEYVNWDGVHFTEAFYRQIALWALAGKFTDNPVNYTSLCNLEFQNFARSATYNSVYPLSCRVTFA</sequence>
<dbReference type="EMBL" id="AP019870">
    <property type="protein sequence ID" value="BBN11227.1"/>
    <property type="molecule type" value="Genomic_DNA"/>
</dbReference>
<dbReference type="InterPro" id="IPR001087">
    <property type="entry name" value="GDSL"/>
</dbReference>
<name>A0A176WER6_MARPO</name>
<dbReference type="Gene3D" id="3.40.50.1110">
    <property type="entry name" value="SGNH hydrolase"/>
    <property type="match status" value="1"/>
</dbReference>
<evidence type="ECO:0000256" key="1">
    <source>
        <dbReference type="ARBA" id="ARBA00008668"/>
    </source>
</evidence>